<dbReference type="AlphaFoldDB" id="A0A1G1TDC9"/>
<gene>
    <name evidence="1" type="ORF">BEN48_07935</name>
</gene>
<accession>A0A1G1TDC9</accession>
<organism evidence="1 2">
    <name type="scientific">Hymenobacter glacialis</name>
    <dbReference type="NCBI Taxonomy" id="1908236"/>
    <lineage>
        <taxon>Bacteria</taxon>
        <taxon>Pseudomonadati</taxon>
        <taxon>Bacteroidota</taxon>
        <taxon>Cytophagia</taxon>
        <taxon>Cytophagales</taxon>
        <taxon>Hymenobacteraceae</taxon>
        <taxon>Hymenobacter</taxon>
    </lineage>
</organism>
<name>A0A1G1TDC9_9BACT</name>
<evidence type="ECO:0000313" key="1">
    <source>
        <dbReference type="EMBL" id="OGX88873.1"/>
    </source>
</evidence>
<dbReference type="OrthoDB" id="885820at2"/>
<sequence length="197" mass="22466">MSWIKRVVRIGVLSAALLSLGTGLLLASPAGRLLDQALTAHFAAMNQRREQQQLTWWDGIQCQLLYTGIAGGGRLFFPEGGKIIWHYLHGHGTDLWLSPNYIRASPVILRSLAQLKEGESRQFRFRQSEDWRLSYAVNPFSLKKNSGNVLLWQLMEFETGAETFTTLNYGMGQFQLPDALIYSLHPQTYTVYCKWQL</sequence>
<reference evidence="1 2" key="1">
    <citation type="submission" date="2016-08" db="EMBL/GenBank/DDBJ databases">
        <title>Hymenobacter coccineus sp. nov., Hymenobacter lapidarius sp. nov. and Hymenobacter glacialis sp. nov., isolated from Antarctic soil.</title>
        <authorList>
            <person name="Sedlacek I."/>
            <person name="Kralova S."/>
            <person name="Kyrova K."/>
            <person name="Maslanova I."/>
            <person name="Stankova E."/>
            <person name="Vrbovska V."/>
            <person name="Nemec M."/>
            <person name="Bartak M."/>
            <person name="Svec P."/>
            <person name="Busse H.-J."/>
            <person name="Pantucek R."/>
        </authorList>
    </citation>
    <scope>NUCLEOTIDE SEQUENCE [LARGE SCALE GENOMIC DNA]</scope>
    <source>
        <strain evidence="1 2">CCM 8648</strain>
    </source>
</reference>
<keyword evidence="2" id="KW-1185">Reference proteome</keyword>
<proteinExistence type="predicted"/>
<comment type="caution">
    <text evidence="1">The sequence shown here is derived from an EMBL/GenBank/DDBJ whole genome shotgun (WGS) entry which is preliminary data.</text>
</comment>
<evidence type="ECO:0000313" key="2">
    <source>
        <dbReference type="Proteomes" id="UP000177791"/>
    </source>
</evidence>
<dbReference type="EMBL" id="MDZC01000010">
    <property type="protein sequence ID" value="OGX88873.1"/>
    <property type="molecule type" value="Genomic_DNA"/>
</dbReference>
<dbReference type="Proteomes" id="UP000177791">
    <property type="component" value="Unassembled WGS sequence"/>
</dbReference>
<protein>
    <submittedName>
        <fullName evidence="1">Uncharacterized protein</fullName>
    </submittedName>
</protein>
<dbReference type="RefSeq" id="WP_070731798.1">
    <property type="nucleotide sequence ID" value="NZ_MDZC01000010.1"/>
</dbReference>